<dbReference type="PANTHER" id="PTHR10663">
    <property type="entry name" value="GUANYL-NUCLEOTIDE EXCHANGE FACTOR"/>
    <property type="match status" value="1"/>
</dbReference>
<accession>A0A316USE7</accession>
<dbReference type="GO" id="GO:0032012">
    <property type="term" value="P:regulation of ARF protein signal transduction"/>
    <property type="evidence" value="ECO:0007669"/>
    <property type="project" value="InterPro"/>
</dbReference>
<dbReference type="SMART" id="SM00222">
    <property type="entry name" value="Sec7"/>
    <property type="match status" value="1"/>
</dbReference>
<dbReference type="FunFam" id="1.10.1000.11:FF:000002">
    <property type="entry name" value="Cytohesin 1"/>
    <property type="match status" value="1"/>
</dbReference>
<dbReference type="PANTHER" id="PTHR10663:SF388">
    <property type="entry name" value="GOLGI-SPECIFIC BREFELDIN A-RESISTANCE GUANINE NUCLEOTIDE EXCHANGE FACTOR 1"/>
    <property type="match status" value="1"/>
</dbReference>
<feature type="region of interest" description="Disordered" evidence="1">
    <location>
        <begin position="1107"/>
        <end position="1132"/>
    </location>
</feature>
<organism evidence="3 4">
    <name type="scientific">Jaminaea rosea</name>
    <dbReference type="NCBI Taxonomy" id="1569628"/>
    <lineage>
        <taxon>Eukaryota</taxon>
        <taxon>Fungi</taxon>
        <taxon>Dikarya</taxon>
        <taxon>Basidiomycota</taxon>
        <taxon>Ustilaginomycotina</taxon>
        <taxon>Exobasidiomycetes</taxon>
        <taxon>Microstromatales</taxon>
        <taxon>Microstromatales incertae sedis</taxon>
        <taxon>Jaminaea</taxon>
    </lineage>
</organism>
<dbReference type="InterPro" id="IPR016024">
    <property type="entry name" value="ARM-type_fold"/>
</dbReference>
<proteinExistence type="predicted"/>
<evidence type="ECO:0000256" key="1">
    <source>
        <dbReference type="SAM" id="MobiDB-lite"/>
    </source>
</evidence>
<dbReference type="InterPro" id="IPR023394">
    <property type="entry name" value="Sec7_C_sf"/>
</dbReference>
<evidence type="ECO:0000313" key="4">
    <source>
        <dbReference type="Proteomes" id="UP000245884"/>
    </source>
</evidence>
<dbReference type="Gene3D" id="1.10.220.20">
    <property type="match status" value="1"/>
</dbReference>
<dbReference type="GeneID" id="37027780"/>
<dbReference type="Pfam" id="PF01369">
    <property type="entry name" value="Sec7"/>
    <property type="match status" value="1"/>
</dbReference>
<protein>
    <recommendedName>
        <fullName evidence="2">SEC7 domain-containing protein</fullName>
    </recommendedName>
</protein>
<dbReference type="PROSITE" id="PS50190">
    <property type="entry name" value="SEC7"/>
    <property type="match status" value="1"/>
</dbReference>
<dbReference type="InterPro" id="IPR035999">
    <property type="entry name" value="Sec7_dom_sf"/>
</dbReference>
<dbReference type="SUPFAM" id="SSF48371">
    <property type="entry name" value="ARM repeat"/>
    <property type="match status" value="1"/>
</dbReference>
<dbReference type="GO" id="GO:0005085">
    <property type="term" value="F:guanyl-nucleotide exchange factor activity"/>
    <property type="evidence" value="ECO:0007669"/>
    <property type="project" value="InterPro"/>
</dbReference>
<feature type="compositionally biased region" description="Basic and acidic residues" evidence="1">
    <location>
        <begin position="1518"/>
        <end position="1530"/>
    </location>
</feature>
<dbReference type="RefSeq" id="XP_025362526.1">
    <property type="nucleotide sequence ID" value="XM_025505957.1"/>
</dbReference>
<feature type="region of interest" description="Disordered" evidence="1">
    <location>
        <begin position="471"/>
        <end position="511"/>
    </location>
</feature>
<evidence type="ECO:0000313" key="3">
    <source>
        <dbReference type="EMBL" id="PWN27914.1"/>
    </source>
</evidence>
<dbReference type="STRING" id="1569628.A0A316USE7"/>
<reference evidence="3 4" key="1">
    <citation type="journal article" date="2018" name="Mol. Biol. Evol.">
        <title>Broad Genomic Sampling Reveals a Smut Pathogenic Ancestry of the Fungal Clade Ustilaginomycotina.</title>
        <authorList>
            <person name="Kijpornyongpan T."/>
            <person name="Mondo S.J."/>
            <person name="Barry K."/>
            <person name="Sandor L."/>
            <person name="Lee J."/>
            <person name="Lipzen A."/>
            <person name="Pangilinan J."/>
            <person name="LaButti K."/>
            <person name="Hainaut M."/>
            <person name="Henrissat B."/>
            <person name="Grigoriev I.V."/>
            <person name="Spatafora J.W."/>
            <person name="Aime M.C."/>
        </authorList>
    </citation>
    <scope>NUCLEOTIDE SEQUENCE [LARGE SCALE GENOMIC DNA]</scope>
    <source>
        <strain evidence="3 4">MCA 5214</strain>
    </source>
</reference>
<dbReference type="GO" id="GO:0016192">
    <property type="term" value="P:vesicle-mediated transport"/>
    <property type="evidence" value="ECO:0007669"/>
    <property type="project" value="UniProtKB-ARBA"/>
</dbReference>
<feature type="region of interest" description="Disordered" evidence="1">
    <location>
        <begin position="1467"/>
        <end position="1543"/>
    </location>
</feature>
<dbReference type="OrthoDB" id="10258608at2759"/>
<evidence type="ECO:0000259" key="2">
    <source>
        <dbReference type="PROSITE" id="PS50190"/>
    </source>
</evidence>
<dbReference type="SUPFAM" id="SSF48425">
    <property type="entry name" value="Sec7 domain"/>
    <property type="match status" value="1"/>
</dbReference>
<dbReference type="InterPro" id="IPR032691">
    <property type="entry name" value="Mon2/Sec7/BIG1-like_HUS"/>
</dbReference>
<dbReference type="Pfam" id="PF12783">
    <property type="entry name" value="Sec7-like_HUS"/>
    <property type="match status" value="1"/>
</dbReference>
<dbReference type="EMBL" id="KZ819666">
    <property type="protein sequence ID" value="PWN27914.1"/>
    <property type="molecule type" value="Genomic_DNA"/>
</dbReference>
<feature type="compositionally biased region" description="Basic residues" evidence="1">
    <location>
        <begin position="1477"/>
        <end position="1488"/>
    </location>
</feature>
<sequence length="1560" mass="169764">MAHTHGHREGRGHGMIHEHSHLIHSEILSYTRLNASSSSSAFTFASSSNAASSSSSSSSSQHQYVPLGSHSASLTGAALVHARRKLASFAPADDGAAESGLRSAQSALFARSKDSQQLTTADDNSGPRLEPTALLHAFTVLRAQLREHPDLGTFPLPLLLAPFLHVILSPRVSAPSINRLLVYQVSPPGLRLAPSEPSVDELVLLRILAVMKELVCGTKQVDDEGQGLTLADFLPDESICEMMETALSIDLLRKTAEQNLLPMVRHLCSRLPLIPLSADQAYDGEGEHTPDHSSLAADDVESTLRRMTMPDPRGLQVNPADVDVDAQAQALSEAPEAQEEETVVAPVVGSEIAPFSLPAIKEVLRVIISLLDPHVTSHTDSMRLLGLNLLTAAFETSSAHIARFPSLRALIQDTACKYLLQLARSESFAISSYAIRCICTMFEGMKSDLKLQYELLLTFFIDQPWNESRVATAVPGRDSSDSSRRGSSSDGTAPPPAPPPPPMPRSSDKAPAQGDALALLLGVYKPMGAMSDDPLLELFLNFDCDTIGFLCRAVFAAPPGAPPGAPPSQDGLQVFALDVVLGFEQPTVTRWPEDFPPQESLKESRGRKDALLEGARRFNQKPKDGLAYFEQQGFISMKDGSRDHSIAKFLMDCPRLDKKLLGDYLSRPGNEGVLDSFLRLFDFQDKPLSEAMREMLESFRLPGESQQIARITETFSKVYFAVAPREVIKSEDAIYVLAYSVIMLNTDLHNAQNKRKMKVEDYRRNLRGVNDGSDFDPEYLGSIYENIRKREIVMPEEHVGQLGFDYAWKELLRKSRNSTRLSCPRTADFDRDMFVSSWKPLVACIAHAFSTFRDEHLLERAIAGFRQCAILASKWGMDEVFDFMIEGLARSTGLLEPSASAPLVPPNNASIEVDGSKVSVSPLSVRFGMDFKGQLAAVVLFTIANGNGEAMRDGWMPVFEIFKNLFAAGLLGEDLAQMLDVTGEVDLDGSKTPTATPRVPIPFKPKKTPGVPQPDPRAQGGGLFSTLSSYLLSPYSNAADPVAPEVTPDDVESSLCTADCVASCRLDELYAQLLNLKSRGSVLSAVRALRQLADRLTLGQLAAAAANQQQEGVRPGTPNQQQGAPAANSRGVHQLPYDPRIVFVLELLTNITCSAPSAFISEASTEAIAHLSSLLQSPKNFHPALLERAVVCLLRLVDVASGADPASASAAIELLRSLPSDVRPALSPSIIGGLRHILSKPRDRPLTAQWDPLLSLVTDSITTRTSKSIDLAYSLISTVSTLHLSSNNFVSTIQLLRDVAQAADPEPMLRDVHKREKQGYRLTLTEKKELTEYVETCRARGPMAIARLEAAKGSAAAIVAHNEKAWSQCWLTLTSALVSQCINAHKGTRQAALTSLQRVLFSSELNPSTSPPRWPLLSRARPFSPRRSLRDTRAQLWLALVAQRALAGSRAAGPLVAGARPYGEVLSRVDGNWSGQGRRRRSGRNGRSRPRERQERSLGAERLGVEGRDLPCADGGGGEERGEHSSERCRGSTGVKGRSWSASCRRGSVIGEDSLTLRVR</sequence>
<dbReference type="Gene3D" id="1.10.1000.11">
    <property type="entry name" value="Arf Nucleotide-binding Site Opener,domain 2"/>
    <property type="match status" value="1"/>
</dbReference>
<dbReference type="Proteomes" id="UP000245884">
    <property type="component" value="Unassembled WGS sequence"/>
</dbReference>
<gene>
    <name evidence="3" type="ORF">BDZ90DRAFT_231692</name>
</gene>
<dbReference type="CDD" id="cd00171">
    <property type="entry name" value="Sec7"/>
    <property type="match status" value="1"/>
</dbReference>
<dbReference type="GO" id="GO:0005794">
    <property type="term" value="C:Golgi apparatus"/>
    <property type="evidence" value="ECO:0007669"/>
    <property type="project" value="UniProtKB-ARBA"/>
</dbReference>
<keyword evidence="4" id="KW-1185">Reference proteome</keyword>
<dbReference type="InterPro" id="IPR000904">
    <property type="entry name" value="Sec7_dom"/>
</dbReference>
<feature type="compositionally biased region" description="Basic and acidic residues" evidence="1">
    <location>
        <begin position="1489"/>
        <end position="1511"/>
    </location>
</feature>
<feature type="domain" description="SEC7" evidence="2">
    <location>
        <begin position="600"/>
        <end position="790"/>
    </location>
</feature>
<feature type="region of interest" description="Disordered" evidence="1">
    <location>
        <begin position="989"/>
        <end position="1019"/>
    </location>
</feature>
<name>A0A316USE7_9BASI</name>
<feature type="compositionally biased region" description="Pro residues" evidence="1">
    <location>
        <begin position="493"/>
        <end position="504"/>
    </location>
</feature>